<dbReference type="PANTHER" id="PTHR21398:SF22">
    <property type="entry name" value="IP12060P-RELATED"/>
    <property type="match status" value="1"/>
</dbReference>
<dbReference type="Pfam" id="PF07841">
    <property type="entry name" value="DM4_12"/>
    <property type="match status" value="1"/>
</dbReference>
<feature type="chain" id="PRO_5027092438" evidence="1">
    <location>
        <begin position="25"/>
        <end position="191"/>
    </location>
</feature>
<dbReference type="Proteomes" id="UP000504615">
    <property type="component" value="Unplaced"/>
</dbReference>
<keyword evidence="1" id="KW-0732">Signal</keyword>
<feature type="signal peptide" evidence="1">
    <location>
        <begin position="1"/>
        <end position="24"/>
    </location>
</feature>
<dbReference type="OrthoDB" id="6340174at2759"/>
<organism evidence="2 3">
    <name type="scientific">Pogonomyrmex barbatus</name>
    <name type="common">red harvester ant</name>
    <dbReference type="NCBI Taxonomy" id="144034"/>
    <lineage>
        <taxon>Eukaryota</taxon>
        <taxon>Metazoa</taxon>
        <taxon>Ecdysozoa</taxon>
        <taxon>Arthropoda</taxon>
        <taxon>Hexapoda</taxon>
        <taxon>Insecta</taxon>
        <taxon>Pterygota</taxon>
        <taxon>Neoptera</taxon>
        <taxon>Endopterygota</taxon>
        <taxon>Hymenoptera</taxon>
        <taxon>Apocrita</taxon>
        <taxon>Aculeata</taxon>
        <taxon>Formicoidea</taxon>
        <taxon>Formicidae</taxon>
        <taxon>Myrmicinae</taxon>
        <taxon>Pogonomyrmex</taxon>
    </lineage>
</organism>
<dbReference type="KEGG" id="pbar:105429826"/>
<name>A0A6I9X9H6_9HYME</name>
<dbReference type="GeneID" id="105429826"/>
<evidence type="ECO:0000313" key="3">
    <source>
        <dbReference type="RefSeq" id="XP_011641325.1"/>
    </source>
</evidence>
<accession>A0A6I9X9H6</accession>
<dbReference type="RefSeq" id="XP_011641325.1">
    <property type="nucleotide sequence ID" value="XM_011643023.1"/>
</dbReference>
<dbReference type="PANTHER" id="PTHR21398">
    <property type="entry name" value="AGAP007094-PA"/>
    <property type="match status" value="1"/>
</dbReference>
<dbReference type="SMART" id="SM00718">
    <property type="entry name" value="DM4_12"/>
    <property type="match status" value="1"/>
</dbReference>
<dbReference type="AlphaFoldDB" id="A0A6I9X9H6"/>
<evidence type="ECO:0000256" key="1">
    <source>
        <dbReference type="SAM" id="SignalP"/>
    </source>
</evidence>
<proteinExistence type="predicted"/>
<protein>
    <submittedName>
        <fullName evidence="3">Uncharacterized protein LOC105429826</fullName>
    </submittedName>
</protein>
<evidence type="ECO:0000313" key="2">
    <source>
        <dbReference type="Proteomes" id="UP000504615"/>
    </source>
</evidence>
<dbReference type="InterPro" id="IPR006631">
    <property type="entry name" value="DM4_12"/>
</dbReference>
<gene>
    <name evidence="3" type="primary">LOC105429826</name>
</gene>
<sequence>MSKNYITVLVLLMWYFMKSTHVSGVKNITHGISRHIRSIGFPEGSNTGIFFAVGIPVDIPDKSIAVSFYFEANYELPSEFNSTYFYEGSYYTKRSINRQLVYKVITSKMDSLGYPGQDCLLKIICEAEKYSLNKNGVLGDILQVIFTPSMSMSENLPDEIIEAEYEQHCDQHYNKCPMNPLDLISHFITTE</sequence>
<reference evidence="3" key="1">
    <citation type="submission" date="2025-08" db="UniProtKB">
        <authorList>
            <consortium name="RefSeq"/>
        </authorList>
    </citation>
    <scope>IDENTIFICATION</scope>
</reference>
<keyword evidence="2" id="KW-1185">Reference proteome</keyword>